<protein>
    <submittedName>
        <fullName evidence="1">Uncharacterized protein</fullName>
    </submittedName>
</protein>
<dbReference type="Proteomes" id="UP000479710">
    <property type="component" value="Unassembled WGS sequence"/>
</dbReference>
<evidence type="ECO:0000313" key="1">
    <source>
        <dbReference type="EMBL" id="KAF0919641.1"/>
    </source>
</evidence>
<sequence>MALSATCHMCSANGLLVLFDRATRAICLLDPLIGALTNFPAFTRSNMVATVPLRSPAPSPTSPPSPDPKPDDECIRVDVCIEAVSSVKTCYNLLAIF</sequence>
<reference evidence="1 2" key="1">
    <citation type="submission" date="2019-11" db="EMBL/GenBank/DDBJ databases">
        <title>Whole genome sequence of Oryza granulata.</title>
        <authorList>
            <person name="Li W."/>
        </authorList>
    </citation>
    <scope>NUCLEOTIDE SEQUENCE [LARGE SCALE GENOMIC DNA]</scope>
    <source>
        <strain evidence="2">cv. Menghai</strain>
        <tissue evidence="1">Leaf</tissue>
    </source>
</reference>
<dbReference type="OrthoDB" id="651477at2759"/>
<name>A0A6G1E4Q0_9ORYZ</name>
<dbReference type="EMBL" id="SPHZ02000005">
    <property type="protein sequence ID" value="KAF0919641.1"/>
    <property type="molecule type" value="Genomic_DNA"/>
</dbReference>
<dbReference type="AlphaFoldDB" id="A0A6G1E4Q0"/>
<accession>A0A6G1E4Q0</accession>
<comment type="caution">
    <text evidence="1">The sequence shown here is derived from an EMBL/GenBank/DDBJ whole genome shotgun (WGS) entry which is preliminary data.</text>
</comment>
<organism evidence="1 2">
    <name type="scientific">Oryza meyeriana var. granulata</name>
    <dbReference type="NCBI Taxonomy" id="110450"/>
    <lineage>
        <taxon>Eukaryota</taxon>
        <taxon>Viridiplantae</taxon>
        <taxon>Streptophyta</taxon>
        <taxon>Embryophyta</taxon>
        <taxon>Tracheophyta</taxon>
        <taxon>Spermatophyta</taxon>
        <taxon>Magnoliopsida</taxon>
        <taxon>Liliopsida</taxon>
        <taxon>Poales</taxon>
        <taxon>Poaceae</taxon>
        <taxon>BOP clade</taxon>
        <taxon>Oryzoideae</taxon>
        <taxon>Oryzeae</taxon>
        <taxon>Oryzinae</taxon>
        <taxon>Oryza</taxon>
        <taxon>Oryza meyeriana</taxon>
    </lineage>
</organism>
<evidence type="ECO:0000313" key="2">
    <source>
        <dbReference type="Proteomes" id="UP000479710"/>
    </source>
</evidence>
<keyword evidence="2" id="KW-1185">Reference proteome</keyword>
<gene>
    <name evidence="1" type="ORF">E2562_030824</name>
</gene>
<proteinExistence type="predicted"/>